<dbReference type="Proteomes" id="UP000242913">
    <property type="component" value="Unassembled WGS sequence"/>
</dbReference>
<sequence>MAMTSIIKNGIIEEYEKMKNAEQDQMSLRQNVNSKKILSADRVEDLLCFPINSQESLRKTDRIYMTDDNRRLLLIREYNGTKDSNSENSSSTAAPLSQMNLPMKSDEISDTKIRRDSLPTSKSVLTTEKSNNLSQYNGCVVDFKIFVDDNASQSQIHQIHVQANCPNFVPNHLYINGKKFSQEKCLQIGKTDDKLPTKVKQLYTAKTFKQ</sequence>
<reference evidence="1 2" key="1">
    <citation type="submission" date="2015-12" db="EMBL/GenBank/DDBJ databases">
        <title>Draft genome of the nematode, Onchocerca flexuosa.</title>
        <authorList>
            <person name="Mitreva M."/>
        </authorList>
    </citation>
    <scope>NUCLEOTIDE SEQUENCE [LARGE SCALE GENOMIC DNA]</scope>
    <source>
        <strain evidence="1">Red Deer</strain>
    </source>
</reference>
<feature type="non-terminal residue" evidence="1">
    <location>
        <position position="210"/>
    </location>
</feature>
<protein>
    <submittedName>
        <fullName evidence="1">Uncharacterized protein</fullName>
    </submittedName>
</protein>
<dbReference type="AlphaFoldDB" id="A0A238BIP8"/>
<evidence type="ECO:0000313" key="2">
    <source>
        <dbReference type="Proteomes" id="UP000242913"/>
    </source>
</evidence>
<gene>
    <name evidence="1" type="ORF">X798_07909</name>
</gene>
<keyword evidence="2" id="KW-1185">Reference proteome</keyword>
<dbReference type="EMBL" id="KZ271537">
    <property type="protein sequence ID" value="OZC05142.1"/>
    <property type="molecule type" value="Genomic_DNA"/>
</dbReference>
<dbReference type="OrthoDB" id="5874105at2759"/>
<evidence type="ECO:0000313" key="1">
    <source>
        <dbReference type="EMBL" id="OZC05142.1"/>
    </source>
</evidence>
<name>A0A238BIP8_9BILA</name>
<proteinExistence type="predicted"/>
<organism evidence="1 2">
    <name type="scientific">Onchocerca flexuosa</name>
    <dbReference type="NCBI Taxonomy" id="387005"/>
    <lineage>
        <taxon>Eukaryota</taxon>
        <taxon>Metazoa</taxon>
        <taxon>Ecdysozoa</taxon>
        <taxon>Nematoda</taxon>
        <taxon>Chromadorea</taxon>
        <taxon>Rhabditida</taxon>
        <taxon>Spirurina</taxon>
        <taxon>Spiruromorpha</taxon>
        <taxon>Filarioidea</taxon>
        <taxon>Onchocercidae</taxon>
        <taxon>Onchocerca</taxon>
    </lineage>
</organism>
<accession>A0A238BIP8</accession>